<dbReference type="Pfam" id="PF02272">
    <property type="entry name" value="DHHA1"/>
    <property type="match status" value="1"/>
</dbReference>
<proteinExistence type="predicted"/>
<evidence type="ECO:0000313" key="4">
    <source>
        <dbReference type="EMBL" id="SVE59577.1"/>
    </source>
</evidence>
<feature type="domain" description="DHHA1" evidence="2">
    <location>
        <begin position="2"/>
        <end position="67"/>
    </location>
</feature>
<dbReference type="InterPro" id="IPR038763">
    <property type="entry name" value="DHH_sf"/>
</dbReference>
<gene>
    <name evidence="4" type="ORF">METZ01_LOCUS512431</name>
</gene>
<reference evidence="4" key="1">
    <citation type="submission" date="2018-05" db="EMBL/GenBank/DDBJ databases">
        <authorList>
            <person name="Lanie J.A."/>
            <person name="Ng W.-L."/>
            <person name="Kazmierczak K.M."/>
            <person name="Andrzejewski T.M."/>
            <person name="Davidsen T.M."/>
            <person name="Wayne K.J."/>
            <person name="Tettelin H."/>
            <person name="Glass J.I."/>
            <person name="Rusch D."/>
            <person name="Podicherti R."/>
            <person name="Tsui H.-C.T."/>
            <person name="Winkler M.E."/>
        </authorList>
    </citation>
    <scope>NUCLEOTIDE SEQUENCE</scope>
</reference>
<protein>
    <recommendedName>
        <fullName evidence="5">RecJ OB domain-containing protein</fullName>
    </recommendedName>
</protein>
<dbReference type="SUPFAM" id="SSF64182">
    <property type="entry name" value="DHH phosphoesterases"/>
    <property type="match status" value="1"/>
</dbReference>
<dbReference type="InterPro" id="IPR051673">
    <property type="entry name" value="SSDNA_exonuclease_RecJ"/>
</dbReference>
<dbReference type="Gene3D" id="2.40.50.460">
    <property type="match status" value="1"/>
</dbReference>
<dbReference type="GO" id="GO:0016787">
    <property type="term" value="F:hydrolase activity"/>
    <property type="evidence" value="ECO:0007669"/>
    <property type="project" value="UniProtKB-KW"/>
</dbReference>
<organism evidence="4">
    <name type="scientific">marine metagenome</name>
    <dbReference type="NCBI Taxonomy" id="408172"/>
    <lineage>
        <taxon>unclassified sequences</taxon>
        <taxon>metagenomes</taxon>
        <taxon>ecological metagenomes</taxon>
    </lineage>
</organism>
<dbReference type="EMBL" id="UINC01228319">
    <property type="protein sequence ID" value="SVE59577.1"/>
    <property type="molecule type" value="Genomic_DNA"/>
</dbReference>
<name>A0A383ERU8_9ZZZZ</name>
<dbReference type="PANTHER" id="PTHR30255">
    <property type="entry name" value="SINGLE-STRANDED-DNA-SPECIFIC EXONUCLEASE RECJ"/>
    <property type="match status" value="1"/>
</dbReference>
<dbReference type="InterPro" id="IPR041122">
    <property type="entry name" value="RecJ_OB"/>
</dbReference>
<evidence type="ECO:0000259" key="2">
    <source>
        <dbReference type="Pfam" id="PF02272"/>
    </source>
</evidence>
<evidence type="ECO:0000256" key="1">
    <source>
        <dbReference type="ARBA" id="ARBA00022801"/>
    </source>
</evidence>
<feature type="domain" description="RecJ OB" evidence="3">
    <location>
        <begin position="82"/>
        <end position="185"/>
    </location>
</feature>
<sequence length="190" mass="20889">RPTIILGGSPDGMRGSGRSVEGFDLAAALRECDEYLDRHGGHAMAAGLSMQPENIDAFRKRFNEIVHAKVGGRELMPTLKLDALNTLSSLTFQTVKSLDQLQPTGSGIHPVQVAVPQLEMDAPVRWMGKEQQHAKFSVTDGNVSAEAVFWNAAERDLPAGRFDLAVQPSINSWRGRHSIQLKILDWRPAH</sequence>
<dbReference type="GO" id="GO:0003676">
    <property type="term" value="F:nucleic acid binding"/>
    <property type="evidence" value="ECO:0007669"/>
    <property type="project" value="InterPro"/>
</dbReference>
<dbReference type="InterPro" id="IPR003156">
    <property type="entry name" value="DHHA1_dom"/>
</dbReference>
<evidence type="ECO:0000259" key="3">
    <source>
        <dbReference type="Pfam" id="PF17768"/>
    </source>
</evidence>
<dbReference type="AlphaFoldDB" id="A0A383ERU8"/>
<dbReference type="PANTHER" id="PTHR30255:SF2">
    <property type="entry name" value="SINGLE-STRANDED-DNA-SPECIFIC EXONUCLEASE RECJ"/>
    <property type="match status" value="1"/>
</dbReference>
<accession>A0A383ERU8</accession>
<feature type="non-terminal residue" evidence="4">
    <location>
        <position position="1"/>
    </location>
</feature>
<evidence type="ECO:0008006" key="5">
    <source>
        <dbReference type="Google" id="ProtNLM"/>
    </source>
</evidence>
<keyword evidence="1" id="KW-0378">Hydrolase</keyword>
<dbReference type="Pfam" id="PF17768">
    <property type="entry name" value="RecJ_OB"/>
    <property type="match status" value="1"/>
</dbReference>